<comment type="caution">
    <text evidence="2">The sequence shown here is derived from an EMBL/GenBank/DDBJ whole genome shotgun (WGS) entry which is preliminary data.</text>
</comment>
<proteinExistence type="predicted"/>
<accession>A0AA88J1Y4</accession>
<evidence type="ECO:0000313" key="3">
    <source>
        <dbReference type="Proteomes" id="UP001187192"/>
    </source>
</evidence>
<organism evidence="2 3">
    <name type="scientific">Ficus carica</name>
    <name type="common">Common fig</name>
    <dbReference type="NCBI Taxonomy" id="3494"/>
    <lineage>
        <taxon>Eukaryota</taxon>
        <taxon>Viridiplantae</taxon>
        <taxon>Streptophyta</taxon>
        <taxon>Embryophyta</taxon>
        <taxon>Tracheophyta</taxon>
        <taxon>Spermatophyta</taxon>
        <taxon>Magnoliopsida</taxon>
        <taxon>eudicotyledons</taxon>
        <taxon>Gunneridae</taxon>
        <taxon>Pentapetalae</taxon>
        <taxon>rosids</taxon>
        <taxon>fabids</taxon>
        <taxon>Rosales</taxon>
        <taxon>Moraceae</taxon>
        <taxon>Ficeae</taxon>
        <taxon>Ficus</taxon>
    </lineage>
</organism>
<evidence type="ECO:0000256" key="1">
    <source>
        <dbReference type="SAM" id="MobiDB-lite"/>
    </source>
</evidence>
<dbReference type="EMBL" id="BTGU01000101">
    <property type="protein sequence ID" value="GMN60694.1"/>
    <property type="molecule type" value="Genomic_DNA"/>
</dbReference>
<protein>
    <submittedName>
        <fullName evidence="2">Uncharacterized protein</fullName>
    </submittedName>
</protein>
<sequence length="114" mass="13959">MAGKRNIEKNKEIEDDKAEHEQFKGRFARKPWEPKHRKENWSPMKDHNARVSQVDNSQKDRIRMRKFQPYPIRKEAELLVPKEQNFQETKHQGIFRTPKPILKDPTKRDWTKYY</sequence>
<gene>
    <name evidence="2" type="ORF">TIFTF001_029785</name>
</gene>
<dbReference type="AlphaFoldDB" id="A0AA88J1Y4"/>
<dbReference type="Proteomes" id="UP001187192">
    <property type="component" value="Unassembled WGS sequence"/>
</dbReference>
<evidence type="ECO:0000313" key="2">
    <source>
        <dbReference type="EMBL" id="GMN60694.1"/>
    </source>
</evidence>
<name>A0AA88J1Y4_FICCA</name>
<feature type="compositionally biased region" description="Basic and acidic residues" evidence="1">
    <location>
        <begin position="1"/>
        <end position="49"/>
    </location>
</feature>
<keyword evidence="3" id="KW-1185">Reference proteome</keyword>
<reference evidence="2" key="1">
    <citation type="submission" date="2023-07" db="EMBL/GenBank/DDBJ databases">
        <title>draft genome sequence of fig (Ficus carica).</title>
        <authorList>
            <person name="Takahashi T."/>
            <person name="Nishimura K."/>
        </authorList>
    </citation>
    <scope>NUCLEOTIDE SEQUENCE</scope>
</reference>
<feature type="region of interest" description="Disordered" evidence="1">
    <location>
        <begin position="1"/>
        <end position="67"/>
    </location>
</feature>